<name>A0AAE3M3B8_9BACT</name>
<dbReference type="InterPro" id="IPR013815">
    <property type="entry name" value="ATP_grasp_subdomain_1"/>
</dbReference>
<keyword evidence="3" id="KW-1185">Reference proteome</keyword>
<dbReference type="Gene3D" id="3.30.1490.20">
    <property type="entry name" value="ATP-grasp fold, A domain"/>
    <property type="match status" value="1"/>
</dbReference>
<organism evidence="2 3">
    <name type="scientific">Plebeiibacterium sediminum</name>
    <dbReference type="NCBI Taxonomy" id="2992112"/>
    <lineage>
        <taxon>Bacteria</taxon>
        <taxon>Pseudomonadati</taxon>
        <taxon>Bacteroidota</taxon>
        <taxon>Bacteroidia</taxon>
        <taxon>Marinilabiliales</taxon>
        <taxon>Marinilabiliaceae</taxon>
        <taxon>Plebeiibacterium</taxon>
    </lineage>
</organism>
<proteinExistence type="predicted"/>
<comment type="caution">
    <text evidence="2">The sequence shown here is derived from an EMBL/GenBank/DDBJ whole genome shotgun (WGS) entry which is preliminary data.</text>
</comment>
<protein>
    <submittedName>
        <fullName evidence="2">Pyruvate, phosphate dikinase</fullName>
    </submittedName>
</protein>
<dbReference type="AlphaFoldDB" id="A0AAE3M3B8"/>
<evidence type="ECO:0000313" key="3">
    <source>
        <dbReference type="Proteomes" id="UP001209229"/>
    </source>
</evidence>
<dbReference type="RefSeq" id="WP_301189654.1">
    <property type="nucleotide sequence ID" value="NZ_JAPDPJ010000010.1"/>
</dbReference>
<accession>A0AAE3M3B8</accession>
<dbReference type="GO" id="GO:0005524">
    <property type="term" value="F:ATP binding"/>
    <property type="evidence" value="ECO:0007669"/>
    <property type="project" value="InterPro"/>
</dbReference>
<sequence>MSHTDFELSQIYKRKKSDQDIFAELMEFKVKEVLLIANYYDAYSIVREGRFFDRIYGEFLQLNLYTAPRITSASNIEEAMELMGKRHFDMVILMAGLDKKTPIKYSKTIKKLNPTMPLLVMVNNNSDLKFFDDSGPNVEYIDRVFVWNGDSKVFLAMIKHVEDTRNAANDTKIGEVRIILLVEDSQKYYTRYLPMLYSIIMKQTQVLLAEEGHEQLHKVMKMRARPKILLASNYEDAVNIINQFKEYLICVISDMKYLRNGEVDENAGVELIKYVQSVMSIPTLIQSSDPDNADKARSVGADFIDKNSETLSQDISDFIHLKLGFGDFIFKNSRGRKIATAHNLKEFYNCIKEVEAESLLYHAKRNGISTWLMARGEINMAKKLRPYDIQDFDSSNELRNAILDIFEEVKLESIKGKVVRFDSALINSNRYITRIGEGSFGGKGRGLAFLSHFVENVDFEKILPNINIRIPTTAIVGADEFTNFIQRNDLYNKIYLEKQFDKATDLFLDASFSEKLKNKLHKYIEVINEPLAVRSSGLFEDSLLQPFAGVYCTYMLPNNDPDEEVRFEQLCTAVKMVYASMYSNSARAYFDAVNYKIEEEKMAVIIQKMVGDKAHNRFYPHISGIAQSYNYYPFSYMKPEDGFAVIGIGLGKYVVGGEKAWRFCPKYPNLELNAIQDQIKDSQTHFYALNLKSKKFDIKNYNEDTFIQKLSIKEAEEDGNLKYCASVYDYSYDRIVNNLNKKGPRILNFSNILKYEYLPLSKSLELLLKYFKQAMGAPVEIEFAVDLNPDKNDLPTLYLLQIKPLIRIEKHTKINFEEVDQSKILLSSEKGMGNGKLDYIKDVIFMKSEMFSRTKTDEMAKEIAALNKKMEQEGKEYLLIGPGRWGTRDKFTGIPVLWSQISHAKVIVEMGLEDFPLDASLGSHFFHNVTSMNVGYFSVHHVKKQEFVAFDILQKQKIVNETHYFTHVEFENPLNILMDGKHQKAIVEWK</sequence>
<feature type="domain" description="Pyruvate phosphate dikinase AMP/ATP-binding" evidence="1">
    <location>
        <begin position="439"/>
        <end position="817"/>
    </location>
</feature>
<dbReference type="PANTHER" id="PTHR43615">
    <property type="entry name" value="PHOSPHOENOLPYRUVATE SYNTHASE-RELATED"/>
    <property type="match status" value="1"/>
</dbReference>
<dbReference type="InterPro" id="IPR002192">
    <property type="entry name" value="PPDK_AMP/ATP-bd"/>
</dbReference>
<evidence type="ECO:0000313" key="2">
    <source>
        <dbReference type="EMBL" id="MCW3786084.1"/>
    </source>
</evidence>
<reference evidence="2" key="1">
    <citation type="submission" date="2022-10" db="EMBL/GenBank/DDBJ databases">
        <authorList>
            <person name="Yu W.X."/>
        </authorList>
    </citation>
    <scope>NUCLEOTIDE SEQUENCE</scope>
    <source>
        <strain evidence="2">AAT</strain>
    </source>
</reference>
<dbReference type="EMBL" id="JAPDPJ010000010">
    <property type="protein sequence ID" value="MCW3786084.1"/>
    <property type="molecule type" value="Genomic_DNA"/>
</dbReference>
<dbReference type="GO" id="GO:0016301">
    <property type="term" value="F:kinase activity"/>
    <property type="evidence" value="ECO:0007669"/>
    <property type="project" value="InterPro"/>
</dbReference>
<keyword evidence="2" id="KW-0670">Pyruvate</keyword>
<dbReference type="Proteomes" id="UP001209229">
    <property type="component" value="Unassembled WGS sequence"/>
</dbReference>
<dbReference type="InterPro" id="IPR051549">
    <property type="entry name" value="PEP_Utilizing_Enz"/>
</dbReference>
<gene>
    <name evidence="2" type="ORF">OM075_06365</name>
</gene>
<evidence type="ECO:0000259" key="1">
    <source>
        <dbReference type="Pfam" id="PF01326"/>
    </source>
</evidence>
<dbReference type="Pfam" id="PF01326">
    <property type="entry name" value="PPDK_N"/>
    <property type="match status" value="1"/>
</dbReference>
<dbReference type="SUPFAM" id="SSF56059">
    <property type="entry name" value="Glutathione synthetase ATP-binding domain-like"/>
    <property type="match status" value="1"/>
</dbReference>
<dbReference type="PANTHER" id="PTHR43615:SF1">
    <property type="entry name" value="PPDK_N DOMAIN-CONTAINING PROTEIN"/>
    <property type="match status" value="1"/>
</dbReference>